<dbReference type="GO" id="GO:0005737">
    <property type="term" value="C:cytoplasm"/>
    <property type="evidence" value="ECO:0007669"/>
    <property type="project" value="UniProtKB-SubCell"/>
</dbReference>
<dbReference type="InterPro" id="IPR003442">
    <property type="entry name" value="T6A_TsaE"/>
</dbReference>
<dbReference type="AlphaFoldDB" id="A0A7C0VBD0"/>
<evidence type="ECO:0000256" key="9">
    <source>
        <dbReference type="ARBA" id="ARBA00022842"/>
    </source>
</evidence>
<dbReference type="EMBL" id="DQWE01000337">
    <property type="protein sequence ID" value="HDI83532.1"/>
    <property type="molecule type" value="Genomic_DNA"/>
</dbReference>
<evidence type="ECO:0000256" key="6">
    <source>
        <dbReference type="ARBA" id="ARBA00022723"/>
    </source>
</evidence>
<keyword evidence="4" id="KW-0963">Cytoplasm</keyword>
<evidence type="ECO:0000313" key="11">
    <source>
        <dbReference type="EMBL" id="HDI83532.1"/>
    </source>
</evidence>
<dbReference type="Pfam" id="PF02367">
    <property type="entry name" value="TsaE"/>
    <property type="match status" value="1"/>
</dbReference>
<evidence type="ECO:0000256" key="10">
    <source>
        <dbReference type="ARBA" id="ARBA00032441"/>
    </source>
</evidence>
<dbReference type="GO" id="GO:0005524">
    <property type="term" value="F:ATP binding"/>
    <property type="evidence" value="ECO:0007669"/>
    <property type="project" value="UniProtKB-KW"/>
</dbReference>
<evidence type="ECO:0000256" key="2">
    <source>
        <dbReference type="ARBA" id="ARBA00007599"/>
    </source>
</evidence>
<dbReference type="SUPFAM" id="SSF52540">
    <property type="entry name" value="P-loop containing nucleoside triphosphate hydrolases"/>
    <property type="match status" value="1"/>
</dbReference>
<dbReference type="PANTHER" id="PTHR33540:SF2">
    <property type="entry name" value="TRNA THREONYLCARBAMOYLADENOSINE BIOSYNTHESIS PROTEIN TSAE"/>
    <property type="match status" value="1"/>
</dbReference>
<proteinExistence type="inferred from homology"/>
<organism evidence="11">
    <name type="scientific">candidate division WOR-3 bacterium</name>
    <dbReference type="NCBI Taxonomy" id="2052148"/>
    <lineage>
        <taxon>Bacteria</taxon>
        <taxon>Bacteria division WOR-3</taxon>
    </lineage>
</organism>
<dbReference type="Proteomes" id="UP000885847">
    <property type="component" value="Unassembled WGS sequence"/>
</dbReference>
<keyword evidence="6" id="KW-0479">Metal-binding</keyword>
<dbReference type="GO" id="GO:0002949">
    <property type="term" value="P:tRNA threonylcarbamoyladenosine modification"/>
    <property type="evidence" value="ECO:0007669"/>
    <property type="project" value="InterPro"/>
</dbReference>
<accession>A0A7C0VBD0</accession>
<evidence type="ECO:0000256" key="8">
    <source>
        <dbReference type="ARBA" id="ARBA00022840"/>
    </source>
</evidence>
<evidence type="ECO:0000256" key="4">
    <source>
        <dbReference type="ARBA" id="ARBA00022490"/>
    </source>
</evidence>
<protein>
    <recommendedName>
        <fullName evidence="3">tRNA threonylcarbamoyladenosine biosynthesis protein TsaE</fullName>
    </recommendedName>
    <alternativeName>
        <fullName evidence="10">t(6)A37 threonylcarbamoyladenosine biosynthesis protein TsaE</fullName>
    </alternativeName>
</protein>
<name>A0A7C0VBD0_UNCW3</name>
<dbReference type="NCBIfam" id="TIGR00150">
    <property type="entry name" value="T6A_YjeE"/>
    <property type="match status" value="1"/>
</dbReference>
<evidence type="ECO:0000256" key="7">
    <source>
        <dbReference type="ARBA" id="ARBA00022741"/>
    </source>
</evidence>
<keyword evidence="9" id="KW-0460">Magnesium</keyword>
<dbReference type="Gene3D" id="3.40.50.300">
    <property type="entry name" value="P-loop containing nucleotide triphosphate hydrolases"/>
    <property type="match status" value="1"/>
</dbReference>
<evidence type="ECO:0000256" key="1">
    <source>
        <dbReference type="ARBA" id="ARBA00004496"/>
    </source>
</evidence>
<evidence type="ECO:0000256" key="3">
    <source>
        <dbReference type="ARBA" id="ARBA00019010"/>
    </source>
</evidence>
<gene>
    <name evidence="11" type="primary">tsaE</name>
    <name evidence="11" type="ORF">ENF18_07070</name>
</gene>
<reference evidence="11" key="1">
    <citation type="journal article" date="2020" name="mSystems">
        <title>Genome- and Community-Level Interaction Insights into Carbon Utilization and Element Cycling Functions of Hydrothermarchaeota in Hydrothermal Sediment.</title>
        <authorList>
            <person name="Zhou Z."/>
            <person name="Liu Y."/>
            <person name="Xu W."/>
            <person name="Pan J."/>
            <person name="Luo Z.H."/>
            <person name="Li M."/>
        </authorList>
    </citation>
    <scope>NUCLEOTIDE SEQUENCE [LARGE SCALE GENOMIC DNA]</scope>
    <source>
        <strain evidence="11">HyVt-102</strain>
    </source>
</reference>
<keyword evidence="7" id="KW-0547">Nucleotide-binding</keyword>
<dbReference type="GO" id="GO:0046872">
    <property type="term" value="F:metal ion binding"/>
    <property type="evidence" value="ECO:0007669"/>
    <property type="project" value="UniProtKB-KW"/>
</dbReference>
<evidence type="ECO:0000256" key="5">
    <source>
        <dbReference type="ARBA" id="ARBA00022694"/>
    </source>
</evidence>
<comment type="similarity">
    <text evidence="2">Belongs to the TsaE family.</text>
</comment>
<sequence length="147" mass="16389">MTGILCSKGVLLQLTFSPEETERLGFELGASISKPVVIALTGDLGAGKTVFARGIAKGLGVDGRISSPSFVIMKNYKGRLPVYHIDLYRVFSLEDVPFIEDIMNSDGVVIIEWAERILDVLPEKRIDVRIEIAGENRRRVWINDNRD</sequence>
<comment type="subcellular location">
    <subcellularLocation>
        <location evidence="1">Cytoplasm</location>
    </subcellularLocation>
</comment>
<keyword evidence="8" id="KW-0067">ATP-binding</keyword>
<dbReference type="InterPro" id="IPR027417">
    <property type="entry name" value="P-loop_NTPase"/>
</dbReference>
<comment type="caution">
    <text evidence="11">The sequence shown here is derived from an EMBL/GenBank/DDBJ whole genome shotgun (WGS) entry which is preliminary data.</text>
</comment>
<dbReference type="PANTHER" id="PTHR33540">
    <property type="entry name" value="TRNA THREONYLCARBAMOYLADENOSINE BIOSYNTHESIS PROTEIN TSAE"/>
    <property type="match status" value="1"/>
</dbReference>
<keyword evidence="5" id="KW-0819">tRNA processing</keyword>